<dbReference type="Gramene" id="AET5Gv20786600.26">
    <property type="protein sequence ID" value="AET5Gv20786600.26"/>
    <property type="gene ID" value="AET5Gv20786600"/>
</dbReference>
<evidence type="ECO:0000313" key="3">
    <source>
        <dbReference type="Proteomes" id="UP000015105"/>
    </source>
</evidence>
<reference evidence="3" key="1">
    <citation type="journal article" date="2014" name="Science">
        <title>Ancient hybridizations among the ancestral genomes of bread wheat.</title>
        <authorList>
            <consortium name="International Wheat Genome Sequencing Consortium,"/>
            <person name="Marcussen T."/>
            <person name="Sandve S.R."/>
            <person name="Heier L."/>
            <person name="Spannagl M."/>
            <person name="Pfeifer M."/>
            <person name="Jakobsen K.S."/>
            <person name="Wulff B.B."/>
            <person name="Steuernagel B."/>
            <person name="Mayer K.F."/>
            <person name="Olsen O.A."/>
        </authorList>
    </citation>
    <scope>NUCLEOTIDE SEQUENCE [LARGE SCALE GENOMIC DNA]</scope>
    <source>
        <strain evidence="3">cv. AL8/78</strain>
    </source>
</reference>
<protein>
    <submittedName>
        <fullName evidence="2">Uncharacterized protein</fullName>
    </submittedName>
</protein>
<reference evidence="2" key="3">
    <citation type="journal article" date="2017" name="Nature">
        <title>Genome sequence of the progenitor of the wheat D genome Aegilops tauschii.</title>
        <authorList>
            <person name="Luo M.C."/>
            <person name="Gu Y.Q."/>
            <person name="Puiu D."/>
            <person name="Wang H."/>
            <person name="Twardziok S.O."/>
            <person name="Deal K.R."/>
            <person name="Huo N."/>
            <person name="Zhu T."/>
            <person name="Wang L."/>
            <person name="Wang Y."/>
            <person name="McGuire P.E."/>
            <person name="Liu S."/>
            <person name="Long H."/>
            <person name="Ramasamy R.K."/>
            <person name="Rodriguez J.C."/>
            <person name="Van S.L."/>
            <person name="Yuan L."/>
            <person name="Wang Z."/>
            <person name="Xia Z."/>
            <person name="Xiao L."/>
            <person name="Anderson O.D."/>
            <person name="Ouyang S."/>
            <person name="Liang Y."/>
            <person name="Zimin A.V."/>
            <person name="Pertea G."/>
            <person name="Qi P."/>
            <person name="Bennetzen J.L."/>
            <person name="Dai X."/>
            <person name="Dawson M.W."/>
            <person name="Muller H.G."/>
            <person name="Kugler K."/>
            <person name="Rivarola-Duarte L."/>
            <person name="Spannagl M."/>
            <person name="Mayer K.F.X."/>
            <person name="Lu F.H."/>
            <person name="Bevan M.W."/>
            <person name="Leroy P."/>
            <person name="Li P."/>
            <person name="You F.M."/>
            <person name="Sun Q."/>
            <person name="Liu Z."/>
            <person name="Lyons E."/>
            <person name="Wicker T."/>
            <person name="Salzberg S.L."/>
            <person name="Devos K.M."/>
            <person name="Dvorak J."/>
        </authorList>
    </citation>
    <scope>NUCLEOTIDE SEQUENCE [LARGE SCALE GENOMIC DNA]</scope>
    <source>
        <strain evidence="2">cv. AL8/78</strain>
    </source>
</reference>
<name>A0A453LID6_AEGTS</name>
<feature type="compositionally biased region" description="Low complexity" evidence="1">
    <location>
        <begin position="68"/>
        <end position="77"/>
    </location>
</feature>
<dbReference type="AlphaFoldDB" id="A0A453LID6"/>
<feature type="compositionally biased region" description="Basic and acidic residues" evidence="1">
    <location>
        <begin position="47"/>
        <end position="58"/>
    </location>
</feature>
<organism evidence="2 3">
    <name type="scientific">Aegilops tauschii subsp. strangulata</name>
    <name type="common">Goatgrass</name>
    <dbReference type="NCBI Taxonomy" id="200361"/>
    <lineage>
        <taxon>Eukaryota</taxon>
        <taxon>Viridiplantae</taxon>
        <taxon>Streptophyta</taxon>
        <taxon>Embryophyta</taxon>
        <taxon>Tracheophyta</taxon>
        <taxon>Spermatophyta</taxon>
        <taxon>Magnoliopsida</taxon>
        <taxon>Liliopsida</taxon>
        <taxon>Poales</taxon>
        <taxon>Poaceae</taxon>
        <taxon>BOP clade</taxon>
        <taxon>Pooideae</taxon>
        <taxon>Triticodae</taxon>
        <taxon>Triticeae</taxon>
        <taxon>Triticinae</taxon>
        <taxon>Aegilops</taxon>
    </lineage>
</organism>
<evidence type="ECO:0000313" key="2">
    <source>
        <dbReference type="EnsemblPlants" id="AET5Gv20786600.26"/>
    </source>
</evidence>
<evidence type="ECO:0000256" key="1">
    <source>
        <dbReference type="SAM" id="MobiDB-lite"/>
    </source>
</evidence>
<reference evidence="3" key="2">
    <citation type="journal article" date="2017" name="Nat. Plants">
        <title>The Aegilops tauschii genome reveals multiple impacts of transposons.</title>
        <authorList>
            <person name="Zhao G."/>
            <person name="Zou C."/>
            <person name="Li K."/>
            <person name="Wang K."/>
            <person name="Li T."/>
            <person name="Gao L."/>
            <person name="Zhang X."/>
            <person name="Wang H."/>
            <person name="Yang Z."/>
            <person name="Liu X."/>
            <person name="Jiang W."/>
            <person name="Mao L."/>
            <person name="Kong X."/>
            <person name="Jiao Y."/>
            <person name="Jia J."/>
        </authorList>
    </citation>
    <scope>NUCLEOTIDE SEQUENCE [LARGE SCALE GENOMIC DNA]</scope>
    <source>
        <strain evidence="3">cv. AL8/78</strain>
    </source>
</reference>
<dbReference type="Proteomes" id="UP000015105">
    <property type="component" value="Chromosome 5D"/>
</dbReference>
<reference evidence="2" key="5">
    <citation type="journal article" date="2021" name="G3 (Bethesda)">
        <title>Aegilops tauschii genome assembly Aet v5.0 features greater sequence contiguity and improved annotation.</title>
        <authorList>
            <person name="Wang L."/>
            <person name="Zhu T."/>
            <person name="Rodriguez J.C."/>
            <person name="Deal K.R."/>
            <person name="Dubcovsky J."/>
            <person name="McGuire P.E."/>
            <person name="Lux T."/>
            <person name="Spannagl M."/>
            <person name="Mayer K.F.X."/>
            <person name="Baldrich P."/>
            <person name="Meyers B.C."/>
            <person name="Huo N."/>
            <person name="Gu Y.Q."/>
            <person name="Zhou H."/>
            <person name="Devos K.M."/>
            <person name="Bennetzen J.L."/>
            <person name="Unver T."/>
            <person name="Budak H."/>
            <person name="Gulick P.J."/>
            <person name="Galiba G."/>
            <person name="Kalapos B."/>
            <person name="Nelson D.R."/>
            <person name="Li P."/>
            <person name="You F.M."/>
            <person name="Luo M.C."/>
            <person name="Dvorak J."/>
        </authorList>
    </citation>
    <scope>NUCLEOTIDE SEQUENCE [LARGE SCALE GENOMIC DNA]</scope>
    <source>
        <strain evidence="2">cv. AL8/78</strain>
    </source>
</reference>
<dbReference type="EnsemblPlants" id="AET5Gv20786600.26">
    <property type="protein sequence ID" value="AET5Gv20786600.26"/>
    <property type="gene ID" value="AET5Gv20786600"/>
</dbReference>
<sequence>LSCSVFLDPSLPSPVASSLTPRHRSPPTPFYINRRSPGGRHSGAHLDGGHGDEREDRRVRRPRRRARLQVPRGKLTD</sequence>
<reference evidence="2" key="4">
    <citation type="submission" date="2019-03" db="UniProtKB">
        <authorList>
            <consortium name="EnsemblPlants"/>
        </authorList>
    </citation>
    <scope>IDENTIFICATION</scope>
</reference>
<keyword evidence="3" id="KW-1185">Reference proteome</keyword>
<feature type="region of interest" description="Disordered" evidence="1">
    <location>
        <begin position="1"/>
        <end position="77"/>
    </location>
</feature>
<accession>A0A453LID6</accession>
<proteinExistence type="predicted"/>